<reference evidence="1" key="2">
    <citation type="submission" date="2022-01" db="EMBL/GenBank/DDBJ databases">
        <authorList>
            <person name="Yamashiro T."/>
            <person name="Shiraishi A."/>
            <person name="Satake H."/>
            <person name="Nakayama K."/>
        </authorList>
    </citation>
    <scope>NUCLEOTIDE SEQUENCE</scope>
</reference>
<evidence type="ECO:0008006" key="3">
    <source>
        <dbReference type="Google" id="ProtNLM"/>
    </source>
</evidence>
<sequence>MDLNSSVGKTFLGENVIELSSEKSKGHEDWNSLEYQDTANNGGKKETKAFIFHKMETEEASDRYVAPCFINGLEAYDGEINLEKEENMISYEFAVKLCLDHEEEVAREALAIDICRRFSILEEERLVKREALIEKEDLETFVIPIRLEAKINLNALDDTGSDINVMPYRVYKELGREEVGVTTIIAKSLILDMPIERDTPIRVGRGFLYTCGSILNTIEKITSTFDGICHQTFRAVKTSLNTEENDSDDEEDYGIQRNSFGALMYGLNPAKYLNCHDLLDLSIAL</sequence>
<evidence type="ECO:0000313" key="2">
    <source>
        <dbReference type="Proteomes" id="UP001151760"/>
    </source>
</evidence>
<name>A0ABQ5EV77_9ASTR</name>
<gene>
    <name evidence="1" type="ORF">Tco_0990000</name>
</gene>
<reference evidence="1" key="1">
    <citation type="journal article" date="2022" name="Int. J. Mol. Sci.">
        <title>Draft Genome of Tanacetum Coccineum: Genomic Comparison of Closely Related Tanacetum-Family Plants.</title>
        <authorList>
            <person name="Yamashiro T."/>
            <person name="Shiraishi A."/>
            <person name="Nakayama K."/>
            <person name="Satake H."/>
        </authorList>
    </citation>
    <scope>NUCLEOTIDE SEQUENCE</scope>
</reference>
<proteinExistence type="predicted"/>
<accession>A0ABQ5EV77</accession>
<dbReference type="Proteomes" id="UP001151760">
    <property type="component" value="Unassembled WGS sequence"/>
</dbReference>
<organism evidence="1 2">
    <name type="scientific">Tanacetum coccineum</name>
    <dbReference type="NCBI Taxonomy" id="301880"/>
    <lineage>
        <taxon>Eukaryota</taxon>
        <taxon>Viridiplantae</taxon>
        <taxon>Streptophyta</taxon>
        <taxon>Embryophyta</taxon>
        <taxon>Tracheophyta</taxon>
        <taxon>Spermatophyta</taxon>
        <taxon>Magnoliopsida</taxon>
        <taxon>eudicotyledons</taxon>
        <taxon>Gunneridae</taxon>
        <taxon>Pentapetalae</taxon>
        <taxon>asterids</taxon>
        <taxon>campanulids</taxon>
        <taxon>Asterales</taxon>
        <taxon>Asteraceae</taxon>
        <taxon>Asteroideae</taxon>
        <taxon>Anthemideae</taxon>
        <taxon>Anthemidinae</taxon>
        <taxon>Tanacetum</taxon>
    </lineage>
</organism>
<protein>
    <recommendedName>
        <fullName evidence="3">Peptidase A2 domain-containing protein</fullName>
    </recommendedName>
</protein>
<keyword evidence="2" id="KW-1185">Reference proteome</keyword>
<comment type="caution">
    <text evidence="1">The sequence shown here is derived from an EMBL/GenBank/DDBJ whole genome shotgun (WGS) entry which is preliminary data.</text>
</comment>
<evidence type="ECO:0000313" key="1">
    <source>
        <dbReference type="EMBL" id="GJT54946.1"/>
    </source>
</evidence>
<dbReference type="EMBL" id="BQNB010016716">
    <property type="protein sequence ID" value="GJT54946.1"/>
    <property type="molecule type" value="Genomic_DNA"/>
</dbReference>